<name>A0A834TVP5_9FABA</name>
<evidence type="ECO:0000313" key="2">
    <source>
        <dbReference type="EMBL" id="KAF7829410.1"/>
    </source>
</evidence>
<keyword evidence="3" id="KW-1185">Reference proteome</keyword>
<evidence type="ECO:0008006" key="4">
    <source>
        <dbReference type="Google" id="ProtNLM"/>
    </source>
</evidence>
<evidence type="ECO:0000313" key="3">
    <source>
        <dbReference type="Proteomes" id="UP000634136"/>
    </source>
</evidence>
<organism evidence="2 3">
    <name type="scientific">Senna tora</name>
    <dbReference type="NCBI Taxonomy" id="362788"/>
    <lineage>
        <taxon>Eukaryota</taxon>
        <taxon>Viridiplantae</taxon>
        <taxon>Streptophyta</taxon>
        <taxon>Embryophyta</taxon>
        <taxon>Tracheophyta</taxon>
        <taxon>Spermatophyta</taxon>
        <taxon>Magnoliopsida</taxon>
        <taxon>eudicotyledons</taxon>
        <taxon>Gunneridae</taxon>
        <taxon>Pentapetalae</taxon>
        <taxon>rosids</taxon>
        <taxon>fabids</taxon>
        <taxon>Fabales</taxon>
        <taxon>Fabaceae</taxon>
        <taxon>Caesalpinioideae</taxon>
        <taxon>Cassia clade</taxon>
        <taxon>Senna</taxon>
    </lineage>
</organism>
<dbReference type="Proteomes" id="UP000634136">
    <property type="component" value="Unassembled WGS sequence"/>
</dbReference>
<keyword evidence="1" id="KW-0472">Membrane</keyword>
<accession>A0A834TVP5</accession>
<keyword evidence="1" id="KW-0812">Transmembrane</keyword>
<reference evidence="2" key="1">
    <citation type="submission" date="2020-09" db="EMBL/GenBank/DDBJ databases">
        <title>Genome-Enabled Discovery of Anthraquinone Biosynthesis in Senna tora.</title>
        <authorList>
            <person name="Kang S.-H."/>
            <person name="Pandey R.P."/>
            <person name="Lee C.-M."/>
            <person name="Sim J.-S."/>
            <person name="Jeong J.-T."/>
            <person name="Choi B.-S."/>
            <person name="Jung M."/>
            <person name="Ginzburg D."/>
            <person name="Zhao K."/>
            <person name="Won S.Y."/>
            <person name="Oh T.-J."/>
            <person name="Yu Y."/>
            <person name="Kim N.-H."/>
            <person name="Lee O.R."/>
            <person name="Lee T.-H."/>
            <person name="Bashyal P."/>
            <person name="Kim T.-S."/>
            <person name="Lee W.-H."/>
            <person name="Kawkins C."/>
            <person name="Kim C.-K."/>
            <person name="Kim J.S."/>
            <person name="Ahn B.O."/>
            <person name="Rhee S.Y."/>
            <person name="Sohng J.K."/>
        </authorList>
    </citation>
    <scope>NUCLEOTIDE SEQUENCE</scope>
    <source>
        <tissue evidence="2">Leaf</tissue>
    </source>
</reference>
<proteinExistence type="predicted"/>
<dbReference type="EMBL" id="JAAIUW010000006">
    <property type="protein sequence ID" value="KAF7829410.1"/>
    <property type="molecule type" value="Genomic_DNA"/>
</dbReference>
<sequence>MPDKTEYAETTGRRGSFRHSAAGIGPLICVLLCWVLLPKVSVFRAVRSALRQLSSLTPLSPFICHVLQEFDCSSGILSSPFLEVFNCFRFITVAPLPRLASLSTALAVPLLTKLVLALTTSSVSSAP</sequence>
<gene>
    <name evidence="2" type="ORF">G2W53_020574</name>
</gene>
<protein>
    <recommendedName>
        <fullName evidence="4">Transmembrane protein</fullName>
    </recommendedName>
</protein>
<dbReference type="AlphaFoldDB" id="A0A834TVP5"/>
<keyword evidence="1" id="KW-1133">Transmembrane helix</keyword>
<feature type="transmembrane region" description="Helical" evidence="1">
    <location>
        <begin position="20"/>
        <end position="37"/>
    </location>
</feature>
<comment type="caution">
    <text evidence="2">The sequence shown here is derived from an EMBL/GenBank/DDBJ whole genome shotgun (WGS) entry which is preliminary data.</text>
</comment>
<evidence type="ECO:0000256" key="1">
    <source>
        <dbReference type="SAM" id="Phobius"/>
    </source>
</evidence>